<dbReference type="Proteomes" id="UP000236291">
    <property type="component" value="Unassembled WGS sequence"/>
</dbReference>
<sequence length="60" mass="6371">VVVSPLRPRDGASIGLLAFGGFWSVSTDVHQPLPHGAVMGQSLLLLDRELGSSDNFLARI</sequence>
<evidence type="ECO:0000313" key="1">
    <source>
        <dbReference type="EMBL" id="PNX67575.1"/>
    </source>
</evidence>
<evidence type="ECO:0000313" key="2">
    <source>
        <dbReference type="Proteomes" id="UP000236291"/>
    </source>
</evidence>
<dbReference type="EMBL" id="ASHM01211810">
    <property type="protein sequence ID" value="PNX67575.1"/>
    <property type="molecule type" value="Genomic_DNA"/>
</dbReference>
<protein>
    <submittedName>
        <fullName evidence="1">Uncharacterized protein</fullName>
    </submittedName>
</protein>
<name>A0A2K3KMN3_TRIPR</name>
<proteinExistence type="predicted"/>
<gene>
    <name evidence="1" type="ORF">L195_g063581</name>
</gene>
<reference evidence="1 2" key="2">
    <citation type="journal article" date="2017" name="Front. Plant Sci.">
        <title>Gene Classification and Mining of Molecular Markers Useful in Red Clover (Trifolium pratense) Breeding.</title>
        <authorList>
            <person name="Istvanek J."/>
            <person name="Dluhosova J."/>
            <person name="Dluhos P."/>
            <person name="Patkova L."/>
            <person name="Nedelnik J."/>
            <person name="Repkova J."/>
        </authorList>
    </citation>
    <scope>NUCLEOTIDE SEQUENCE [LARGE SCALE GENOMIC DNA]</scope>
    <source>
        <strain evidence="2">cv. Tatra</strain>
        <tissue evidence="1">Young leaves</tissue>
    </source>
</reference>
<reference evidence="1 2" key="1">
    <citation type="journal article" date="2014" name="Am. J. Bot.">
        <title>Genome assembly and annotation for red clover (Trifolium pratense; Fabaceae).</title>
        <authorList>
            <person name="Istvanek J."/>
            <person name="Jaros M."/>
            <person name="Krenek A."/>
            <person name="Repkova J."/>
        </authorList>
    </citation>
    <scope>NUCLEOTIDE SEQUENCE [LARGE SCALE GENOMIC DNA]</scope>
    <source>
        <strain evidence="2">cv. Tatra</strain>
        <tissue evidence="1">Young leaves</tissue>
    </source>
</reference>
<organism evidence="1 2">
    <name type="scientific">Trifolium pratense</name>
    <name type="common">Red clover</name>
    <dbReference type="NCBI Taxonomy" id="57577"/>
    <lineage>
        <taxon>Eukaryota</taxon>
        <taxon>Viridiplantae</taxon>
        <taxon>Streptophyta</taxon>
        <taxon>Embryophyta</taxon>
        <taxon>Tracheophyta</taxon>
        <taxon>Spermatophyta</taxon>
        <taxon>Magnoliopsida</taxon>
        <taxon>eudicotyledons</taxon>
        <taxon>Gunneridae</taxon>
        <taxon>Pentapetalae</taxon>
        <taxon>rosids</taxon>
        <taxon>fabids</taxon>
        <taxon>Fabales</taxon>
        <taxon>Fabaceae</taxon>
        <taxon>Papilionoideae</taxon>
        <taxon>50 kb inversion clade</taxon>
        <taxon>NPAAA clade</taxon>
        <taxon>Hologalegina</taxon>
        <taxon>IRL clade</taxon>
        <taxon>Trifolieae</taxon>
        <taxon>Trifolium</taxon>
    </lineage>
</organism>
<feature type="non-terminal residue" evidence="1">
    <location>
        <position position="1"/>
    </location>
</feature>
<comment type="caution">
    <text evidence="1">The sequence shown here is derived from an EMBL/GenBank/DDBJ whole genome shotgun (WGS) entry which is preliminary data.</text>
</comment>
<accession>A0A2K3KMN3</accession>
<dbReference type="AlphaFoldDB" id="A0A2K3KMN3"/>